<dbReference type="Gene3D" id="3.30.70.270">
    <property type="match status" value="1"/>
</dbReference>
<dbReference type="NCBIfam" id="TIGR00254">
    <property type="entry name" value="GGDEF"/>
    <property type="match status" value="1"/>
</dbReference>
<keyword evidence="1" id="KW-0472">Membrane</keyword>
<dbReference type="CDD" id="cd01949">
    <property type="entry name" value="GGDEF"/>
    <property type="match status" value="1"/>
</dbReference>
<accession>A0A561D617</accession>
<feature type="transmembrane region" description="Helical" evidence="1">
    <location>
        <begin position="67"/>
        <end position="91"/>
    </location>
</feature>
<dbReference type="GO" id="GO:1902201">
    <property type="term" value="P:negative regulation of bacterial-type flagellum-dependent cell motility"/>
    <property type="evidence" value="ECO:0007669"/>
    <property type="project" value="TreeGrafter"/>
</dbReference>
<dbReference type="PROSITE" id="PS50887">
    <property type="entry name" value="GGDEF"/>
    <property type="match status" value="1"/>
</dbReference>
<sequence>MLNELFMYTFTVIIAGVLSLFLCFYAQFRLKDAPGVRPYILVALFSAFFTFSYAFELASPSLERIKFWLNIEYLAMPFIPVFILLMCFEYVGQKLKPYLYYILFVIPIITIFMHETNGLHHLYYTSMGLNSDSPFPILKVEHGAWFYVHSIFLFLCLMISIITLLMKLKKAKFRFRMQIILMVSGIVMPIIANYFYLNGLSPYGIDLGPISMSISFIFHGAALLFYQMFNVTPIARDSVFESMKDGVLVLNQNGVIVDFNHAMLDVIPNLKSQVIGKSIVDGYGQLADIIRLEAELDYELCLDEEKTYYHIRFSTVRNKNNKIIGKIITFVNVTERVLLQEQLKNLASMDGLTEVYSRNFFMQESEKMMESLSMTWGKVSVIMFDIDHFKNVNDSFGHEAGDRVLAHVAGLAKESLRSTDIIGRYGGEEFILLLPDTPLIAAYELAQSIRVKITESVTPFMNQEIHVTSSFGVSSAQIMEGDHSQTLKNLMREADQALYGAKRKGRNYVELFEQAFEYSS</sequence>
<name>A0A561D617_9BACI</name>
<feature type="transmembrane region" description="Helical" evidence="1">
    <location>
        <begin position="6"/>
        <end position="26"/>
    </location>
</feature>
<dbReference type="Gene3D" id="3.30.450.20">
    <property type="entry name" value="PAS domain"/>
    <property type="match status" value="1"/>
</dbReference>
<dbReference type="PANTHER" id="PTHR45138">
    <property type="entry name" value="REGULATORY COMPONENTS OF SENSORY TRANSDUCTION SYSTEM"/>
    <property type="match status" value="1"/>
</dbReference>
<dbReference type="PROSITE" id="PS50112">
    <property type="entry name" value="PAS"/>
    <property type="match status" value="1"/>
</dbReference>
<feature type="transmembrane region" description="Helical" evidence="1">
    <location>
        <begin position="203"/>
        <end position="226"/>
    </location>
</feature>
<dbReference type="SMART" id="SM00267">
    <property type="entry name" value="GGDEF"/>
    <property type="match status" value="1"/>
</dbReference>
<feature type="transmembrane region" description="Helical" evidence="1">
    <location>
        <begin position="38"/>
        <end position="55"/>
    </location>
</feature>
<dbReference type="InterPro" id="IPR000014">
    <property type="entry name" value="PAS"/>
</dbReference>
<gene>
    <name evidence="4" type="ORF">FB550_109177</name>
</gene>
<organism evidence="4 5">
    <name type="scientific">Neobacillus bataviensis</name>
    <dbReference type="NCBI Taxonomy" id="220685"/>
    <lineage>
        <taxon>Bacteria</taxon>
        <taxon>Bacillati</taxon>
        <taxon>Bacillota</taxon>
        <taxon>Bacilli</taxon>
        <taxon>Bacillales</taxon>
        <taxon>Bacillaceae</taxon>
        <taxon>Neobacillus</taxon>
    </lineage>
</organism>
<dbReference type="InterPro" id="IPR000160">
    <property type="entry name" value="GGDEF_dom"/>
</dbReference>
<dbReference type="GO" id="GO:0043709">
    <property type="term" value="P:cell adhesion involved in single-species biofilm formation"/>
    <property type="evidence" value="ECO:0007669"/>
    <property type="project" value="TreeGrafter"/>
</dbReference>
<feature type="transmembrane region" description="Helical" evidence="1">
    <location>
        <begin position="98"/>
        <end position="124"/>
    </location>
</feature>
<keyword evidence="1" id="KW-0812">Transmembrane</keyword>
<evidence type="ECO:0000259" key="3">
    <source>
        <dbReference type="PROSITE" id="PS50887"/>
    </source>
</evidence>
<dbReference type="GO" id="GO:0052621">
    <property type="term" value="F:diguanylate cyclase activity"/>
    <property type="evidence" value="ECO:0007669"/>
    <property type="project" value="TreeGrafter"/>
</dbReference>
<proteinExistence type="predicted"/>
<dbReference type="Pfam" id="PF00990">
    <property type="entry name" value="GGDEF"/>
    <property type="match status" value="1"/>
</dbReference>
<dbReference type="AlphaFoldDB" id="A0A561D617"/>
<dbReference type="SUPFAM" id="SSF55785">
    <property type="entry name" value="PYP-like sensor domain (PAS domain)"/>
    <property type="match status" value="1"/>
</dbReference>
<feature type="domain" description="PAS" evidence="2">
    <location>
        <begin position="239"/>
        <end position="280"/>
    </location>
</feature>
<dbReference type="RefSeq" id="WP_144566546.1">
    <property type="nucleotide sequence ID" value="NZ_VIVN01000009.1"/>
</dbReference>
<dbReference type="EMBL" id="VIVN01000009">
    <property type="protein sequence ID" value="TWD98667.1"/>
    <property type="molecule type" value="Genomic_DNA"/>
</dbReference>
<dbReference type="InterPro" id="IPR043128">
    <property type="entry name" value="Rev_trsase/Diguanyl_cyclase"/>
</dbReference>
<dbReference type="InterPro" id="IPR050469">
    <property type="entry name" value="Diguanylate_Cyclase"/>
</dbReference>
<dbReference type="InterPro" id="IPR029787">
    <property type="entry name" value="Nucleotide_cyclase"/>
</dbReference>
<evidence type="ECO:0000259" key="2">
    <source>
        <dbReference type="PROSITE" id="PS50112"/>
    </source>
</evidence>
<feature type="domain" description="GGDEF" evidence="3">
    <location>
        <begin position="377"/>
        <end position="514"/>
    </location>
</feature>
<dbReference type="InterPro" id="IPR035965">
    <property type="entry name" value="PAS-like_dom_sf"/>
</dbReference>
<dbReference type="PANTHER" id="PTHR45138:SF9">
    <property type="entry name" value="DIGUANYLATE CYCLASE DGCM-RELATED"/>
    <property type="match status" value="1"/>
</dbReference>
<feature type="transmembrane region" description="Helical" evidence="1">
    <location>
        <begin position="178"/>
        <end position="197"/>
    </location>
</feature>
<dbReference type="Proteomes" id="UP000319671">
    <property type="component" value="Unassembled WGS sequence"/>
</dbReference>
<dbReference type="InterPro" id="IPR031621">
    <property type="entry name" value="HisKA_7TM"/>
</dbReference>
<dbReference type="Pfam" id="PF16927">
    <property type="entry name" value="HisKA_7TM"/>
    <property type="match status" value="1"/>
</dbReference>
<protein>
    <submittedName>
        <fullName evidence="4">Diguanylate cyclase (GGDEF)-like protein</fullName>
    </submittedName>
</protein>
<feature type="transmembrane region" description="Helical" evidence="1">
    <location>
        <begin position="144"/>
        <end position="166"/>
    </location>
</feature>
<evidence type="ECO:0000256" key="1">
    <source>
        <dbReference type="SAM" id="Phobius"/>
    </source>
</evidence>
<dbReference type="FunFam" id="3.30.70.270:FF:000001">
    <property type="entry name" value="Diguanylate cyclase domain protein"/>
    <property type="match status" value="1"/>
</dbReference>
<keyword evidence="1" id="KW-1133">Transmembrane helix</keyword>
<keyword evidence="5" id="KW-1185">Reference proteome</keyword>
<dbReference type="GO" id="GO:0005886">
    <property type="term" value="C:plasma membrane"/>
    <property type="evidence" value="ECO:0007669"/>
    <property type="project" value="TreeGrafter"/>
</dbReference>
<reference evidence="4 5" key="1">
    <citation type="submission" date="2019-06" db="EMBL/GenBank/DDBJ databases">
        <title>Sorghum-associated microbial communities from plants grown in Nebraska, USA.</title>
        <authorList>
            <person name="Schachtman D."/>
        </authorList>
    </citation>
    <scope>NUCLEOTIDE SEQUENCE [LARGE SCALE GENOMIC DNA]</scope>
    <source>
        <strain evidence="4 5">2482</strain>
    </source>
</reference>
<evidence type="ECO:0000313" key="4">
    <source>
        <dbReference type="EMBL" id="TWD98667.1"/>
    </source>
</evidence>
<comment type="caution">
    <text evidence="4">The sequence shown here is derived from an EMBL/GenBank/DDBJ whole genome shotgun (WGS) entry which is preliminary data.</text>
</comment>
<evidence type="ECO:0000313" key="5">
    <source>
        <dbReference type="Proteomes" id="UP000319671"/>
    </source>
</evidence>
<dbReference type="SUPFAM" id="SSF55073">
    <property type="entry name" value="Nucleotide cyclase"/>
    <property type="match status" value="1"/>
</dbReference>